<dbReference type="PANTHER" id="PTHR11680">
    <property type="entry name" value="SERINE HYDROXYMETHYLTRANSFERASE"/>
    <property type="match status" value="1"/>
</dbReference>
<sequence>MSWLIQSDPEVHGAISEEIRREQEKLILIASENYVSRPILEAVGSVMTNKYAEGYPGRRYYAGCEAVDQVETLAIERAKSLFGAEHANVQPHSGSQANMAVYLASINPGDTILGMNLAHGGHLTHGSPVSFSGHYYKAVFYGVRKETGLIDYDQVESLARQHKPKIIIAGASAYPRIIDFSFFRKVADEVGAHLLVDMAHFAGLVAAGMHPSPFPYADFVTTSTHKTLRGPRGGMAFCKEQWAKPLDKGVFPMMQGGPLMHVVAGKAVMLKEASMPSFKNYIARVLENARILSETLAAHGYDILTGGTDNHLMLIDLRSKGLTGKEGEKLLSDTGIYCNKNAVPFDDKPPTVTSGIRLGTPAITTRGFNADEIREVGEIIHRVLSGQGKEIVMKEAREAVKRLLDKHPIYTDLA</sequence>
<dbReference type="Gene3D" id="3.40.640.10">
    <property type="entry name" value="Type I PLP-dependent aspartate aminotransferase-like (Major domain)"/>
    <property type="match status" value="1"/>
</dbReference>
<dbReference type="InterPro" id="IPR015424">
    <property type="entry name" value="PyrdxlP-dep_Trfase"/>
</dbReference>
<dbReference type="InterPro" id="IPR015421">
    <property type="entry name" value="PyrdxlP-dep_Trfase_major"/>
</dbReference>
<evidence type="ECO:0000313" key="13">
    <source>
        <dbReference type="Proteomes" id="UP000027059"/>
    </source>
</evidence>
<dbReference type="KEGG" id="lfp:Y981_12140"/>
<evidence type="ECO:0000256" key="4">
    <source>
        <dbReference type="ARBA" id="ARBA00011738"/>
    </source>
</evidence>
<comment type="pathway">
    <text evidence="9">Amino-acid biosynthesis; glycine biosynthesis; glycine from L-serine: step 1/1.</text>
</comment>
<dbReference type="Pfam" id="PF00464">
    <property type="entry name" value="SHMT"/>
    <property type="match status" value="1"/>
</dbReference>
<evidence type="ECO:0000256" key="9">
    <source>
        <dbReference type="HAMAP-Rule" id="MF_00051"/>
    </source>
</evidence>
<dbReference type="FunFam" id="3.40.640.10:FF:000001">
    <property type="entry name" value="Serine hydroxymethyltransferase"/>
    <property type="match status" value="1"/>
</dbReference>
<feature type="domain" description="Serine hydroxymethyltransferase-like" evidence="11">
    <location>
        <begin position="6"/>
        <end position="380"/>
    </location>
</feature>
<evidence type="ECO:0000259" key="11">
    <source>
        <dbReference type="Pfam" id="PF00464"/>
    </source>
</evidence>
<accession>A0A059Y172</accession>
<evidence type="ECO:0000256" key="10">
    <source>
        <dbReference type="PIRSR" id="PIRSR000412-50"/>
    </source>
</evidence>
<comment type="similarity">
    <text evidence="3 9">Belongs to the SHMT family.</text>
</comment>
<keyword evidence="12" id="KW-0489">Methyltransferase</keyword>
<dbReference type="InterPro" id="IPR039429">
    <property type="entry name" value="SHMT-like_dom"/>
</dbReference>
<dbReference type="GO" id="GO:0030170">
    <property type="term" value="F:pyridoxal phosphate binding"/>
    <property type="evidence" value="ECO:0007669"/>
    <property type="project" value="UniProtKB-UniRule"/>
</dbReference>
<proteinExistence type="inferred from homology"/>
<keyword evidence="7 9" id="KW-0808">Transferase</keyword>
<reference evidence="13" key="1">
    <citation type="submission" date="2014-02" db="EMBL/GenBank/DDBJ databases">
        <title>Complete genome sequence and comparative genomic analysis of the nitrogen-fixing bacterium Leptospirillum ferriphilum YSK.</title>
        <authorList>
            <person name="Guo X."/>
            <person name="Yin H."/>
            <person name="Liang Y."/>
            <person name="Hu Q."/>
            <person name="Ma L."/>
            <person name="Xiao Y."/>
            <person name="Zhang X."/>
            <person name="Qiu G."/>
            <person name="Liu X."/>
        </authorList>
    </citation>
    <scope>NUCLEOTIDE SEQUENCE [LARGE SCALE GENOMIC DNA]</scope>
    <source>
        <strain evidence="13">YSK</strain>
    </source>
</reference>
<comment type="cofactor">
    <cofactor evidence="1 9 10">
        <name>pyridoxal 5'-phosphate</name>
        <dbReference type="ChEBI" id="CHEBI:597326"/>
    </cofactor>
</comment>
<comment type="catalytic activity">
    <reaction evidence="9">
        <text>(6R)-5,10-methylene-5,6,7,8-tetrahydrofolate + glycine + H2O = (6S)-5,6,7,8-tetrahydrofolate + L-serine</text>
        <dbReference type="Rhea" id="RHEA:15481"/>
        <dbReference type="ChEBI" id="CHEBI:15377"/>
        <dbReference type="ChEBI" id="CHEBI:15636"/>
        <dbReference type="ChEBI" id="CHEBI:33384"/>
        <dbReference type="ChEBI" id="CHEBI:57305"/>
        <dbReference type="ChEBI" id="CHEBI:57453"/>
        <dbReference type="EC" id="2.1.2.1"/>
    </reaction>
</comment>
<dbReference type="RefSeq" id="WP_014962029.1">
    <property type="nucleotide sequence ID" value="NZ_CP007243.1"/>
</dbReference>
<dbReference type="UniPathway" id="UPA00288">
    <property type="reaction ID" value="UER01023"/>
</dbReference>
<dbReference type="InterPro" id="IPR049943">
    <property type="entry name" value="Ser_HO-MeTrfase-like"/>
</dbReference>
<dbReference type="InterPro" id="IPR019798">
    <property type="entry name" value="Ser_HO-MeTrfase_PLP_BS"/>
</dbReference>
<dbReference type="EC" id="2.1.2.1" evidence="9"/>
<gene>
    <name evidence="9" type="primary">glyA</name>
    <name evidence="12" type="ORF">Y981_12140</name>
</gene>
<dbReference type="Proteomes" id="UP000027059">
    <property type="component" value="Chromosome"/>
</dbReference>
<dbReference type="GO" id="GO:0032259">
    <property type="term" value="P:methylation"/>
    <property type="evidence" value="ECO:0007669"/>
    <property type="project" value="UniProtKB-KW"/>
</dbReference>
<comment type="subunit">
    <text evidence="4 9">Homodimer.</text>
</comment>
<dbReference type="UniPathway" id="UPA00193"/>
<dbReference type="GO" id="GO:0008168">
    <property type="term" value="F:methyltransferase activity"/>
    <property type="evidence" value="ECO:0007669"/>
    <property type="project" value="UniProtKB-KW"/>
</dbReference>
<dbReference type="PIRSF" id="PIRSF000412">
    <property type="entry name" value="SHMT"/>
    <property type="match status" value="1"/>
</dbReference>
<dbReference type="NCBIfam" id="NF000586">
    <property type="entry name" value="PRK00011.1"/>
    <property type="match status" value="1"/>
</dbReference>
<keyword evidence="13" id="KW-1185">Reference proteome</keyword>
<dbReference type="PROSITE" id="PS00096">
    <property type="entry name" value="SHMT"/>
    <property type="match status" value="1"/>
</dbReference>
<dbReference type="InterPro" id="IPR015422">
    <property type="entry name" value="PyrdxlP-dep_Trfase_small"/>
</dbReference>
<feature type="modified residue" description="N6-(pyridoxal phosphate)lysine" evidence="9 10">
    <location>
        <position position="226"/>
    </location>
</feature>
<evidence type="ECO:0000256" key="5">
    <source>
        <dbReference type="ARBA" id="ARBA00022490"/>
    </source>
</evidence>
<feature type="binding site" evidence="9">
    <location>
        <position position="117"/>
    </location>
    <ligand>
        <name>(6S)-5,6,7,8-tetrahydrofolate</name>
        <dbReference type="ChEBI" id="CHEBI:57453"/>
    </ligand>
</feature>
<comment type="pathway">
    <text evidence="9">One-carbon metabolism; tetrahydrofolate interconversion.</text>
</comment>
<dbReference type="InterPro" id="IPR001085">
    <property type="entry name" value="Ser_HO-MeTrfase"/>
</dbReference>
<keyword evidence="9" id="KW-0028">Amino-acid biosynthesis</keyword>
<dbReference type="AlphaFoldDB" id="A0A059Y172"/>
<comment type="subcellular location">
    <subcellularLocation>
        <location evidence="2 9">Cytoplasm</location>
    </subcellularLocation>
</comment>
<dbReference type="CDD" id="cd00378">
    <property type="entry name" value="SHMT"/>
    <property type="match status" value="1"/>
</dbReference>
<feature type="binding site" evidence="9">
    <location>
        <begin position="121"/>
        <end position="123"/>
    </location>
    <ligand>
        <name>(6S)-5,6,7,8-tetrahydrofolate</name>
        <dbReference type="ChEBI" id="CHEBI:57453"/>
    </ligand>
</feature>
<dbReference type="PANTHER" id="PTHR11680:SF35">
    <property type="entry name" value="SERINE HYDROXYMETHYLTRANSFERASE 1"/>
    <property type="match status" value="1"/>
</dbReference>
<dbReference type="OrthoDB" id="9803846at2"/>
<dbReference type="EMBL" id="CP007243">
    <property type="protein sequence ID" value="AIA31212.1"/>
    <property type="molecule type" value="Genomic_DNA"/>
</dbReference>
<evidence type="ECO:0000256" key="3">
    <source>
        <dbReference type="ARBA" id="ARBA00006376"/>
    </source>
</evidence>
<keyword evidence="6 9" id="KW-0554">One-carbon metabolism</keyword>
<dbReference type="Gene3D" id="3.90.1150.10">
    <property type="entry name" value="Aspartate Aminotransferase, domain 1"/>
    <property type="match status" value="1"/>
</dbReference>
<dbReference type="GO" id="GO:0035999">
    <property type="term" value="P:tetrahydrofolate interconversion"/>
    <property type="evidence" value="ECO:0007669"/>
    <property type="project" value="UniProtKB-UniRule"/>
</dbReference>
<feature type="binding site" evidence="9">
    <location>
        <position position="240"/>
    </location>
    <ligand>
        <name>(6S)-5,6,7,8-tetrahydrofolate</name>
        <dbReference type="ChEBI" id="CHEBI:57453"/>
    </ligand>
</feature>
<evidence type="ECO:0000256" key="7">
    <source>
        <dbReference type="ARBA" id="ARBA00022679"/>
    </source>
</evidence>
<feature type="site" description="Plays an important role in substrate specificity" evidence="9">
    <location>
        <position position="225"/>
    </location>
</feature>
<protein>
    <recommendedName>
        <fullName evidence="9">Serine hydroxymethyltransferase</fullName>
        <shortName evidence="9">SHMT</shortName>
        <shortName evidence="9">Serine methylase</shortName>
        <ecNumber evidence="9">2.1.2.1</ecNumber>
    </recommendedName>
</protein>
<dbReference type="SUPFAM" id="SSF53383">
    <property type="entry name" value="PLP-dependent transferases"/>
    <property type="match status" value="1"/>
</dbReference>
<keyword evidence="8 9" id="KW-0663">Pyridoxal phosphate</keyword>
<organism evidence="12 13">
    <name type="scientific">Leptospirillum ferriphilum YSK</name>
    <dbReference type="NCBI Taxonomy" id="1441628"/>
    <lineage>
        <taxon>Bacteria</taxon>
        <taxon>Pseudomonadati</taxon>
        <taxon>Nitrospirota</taxon>
        <taxon>Nitrospiria</taxon>
        <taxon>Nitrospirales</taxon>
        <taxon>Nitrospiraceae</taxon>
        <taxon>Leptospirillum</taxon>
    </lineage>
</organism>
<reference evidence="12 13" key="2">
    <citation type="journal article" date="2015" name="Biomed. Res. Int.">
        <title>Effects of Arsenite Resistance on the Growth and Functional Gene Expression of Leptospirillum ferriphilum and Acidithiobacillus thiooxidans in Pure Culture and Coculture.</title>
        <authorList>
            <person name="Jiang H."/>
            <person name="Liang Y."/>
            <person name="Yin H."/>
            <person name="Xiao Y."/>
            <person name="Guo X."/>
            <person name="Xu Y."/>
            <person name="Hu Q."/>
            <person name="Liu H."/>
            <person name="Liu X."/>
        </authorList>
    </citation>
    <scope>NUCLEOTIDE SEQUENCE [LARGE SCALE GENOMIC DNA]</scope>
    <source>
        <strain evidence="12 13">YSK</strain>
    </source>
</reference>
<dbReference type="GO" id="GO:0004372">
    <property type="term" value="F:glycine hydroxymethyltransferase activity"/>
    <property type="evidence" value="ECO:0007669"/>
    <property type="project" value="UniProtKB-UniRule"/>
</dbReference>
<evidence type="ECO:0000256" key="8">
    <source>
        <dbReference type="ARBA" id="ARBA00022898"/>
    </source>
</evidence>
<dbReference type="GO" id="GO:0005829">
    <property type="term" value="C:cytosol"/>
    <property type="evidence" value="ECO:0007669"/>
    <property type="project" value="TreeGrafter"/>
</dbReference>
<dbReference type="HAMAP" id="MF_00051">
    <property type="entry name" value="SHMT"/>
    <property type="match status" value="1"/>
</dbReference>
<dbReference type="HOGENOM" id="CLU_022477_2_1_0"/>
<name>A0A059Y172_9BACT</name>
<comment type="function">
    <text evidence="9">Catalyzes the reversible interconversion of serine and glycine with tetrahydrofolate (THF) serving as the one-carbon carrier. This reaction serves as the major source of one-carbon groups required for the biosynthesis of purines, thymidylate, methionine, and other important biomolecules. Also exhibits THF-independent aldolase activity toward beta-hydroxyamino acids, producing glycine and aldehydes, via a retro-aldol mechanism.</text>
</comment>
<keyword evidence="5 9" id="KW-0963">Cytoplasm</keyword>
<dbReference type="GO" id="GO:0019264">
    <property type="term" value="P:glycine biosynthetic process from serine"/>
    <property type="evidence" value="ECO:0007669"/>
    <property type="project" value="UniProtKB-UniRule"/>
</dbReference>
<evidence type="ECO:0000256" key="2">
    <source>
        <dbReference type="ARBA" id="ARBA00004496"/>
    </source>
</evidence>
<evidence type="ECO:0000256" key="6">
    <source>
        <dbReference type="ARBA" id="ARBA00022563"/>
    </source>
</evidence>
<comment type="caution">
    <text evidence="9">Lacks conserved residue(s) required for the propagation of feature annotation.</text>
</comment>
<evidence type="ECO:0000313" key="12">
    <source>
        <dbReference type="EMBL" id="AIA31212.1"/>
    </source>
</evidence>
<evidence type="ECO:0000256" key="1">
    <source>
        <dbReference type="ARBA" id="ARBA00001933"/>
    </source>
</evidence>